<evidence type="ECO:0000313" key="2">
    <source>
        <dbReference type="EMBL" id="KEK21315.1"/>
    </source>
</evidence>
<feature type="transmembrane region" description="Helical" evidence="1">
    <location>
        <begin position="188"/>
        <end position="206"/>
    </location>
</feature>
<dbReference type="AlphaFoldDB" id="A0A073K492"/>
<feature type="transmembrane region" description="Helical" evidence="1">
    <location>
        <begin position="67"/>
        <end position="85"/>
    </location>
</feature>
<keyword evidence="1" id="KW-0472">Membrane</keyword>
<keyword evidence="3" id="KW-1185">Reference proteome</keyword>
<dbReference type="OrthoDB" id="1683959at2"/>
<sequence>MDFILENKWTFLIIAEVVFWISILSFLILRYWFELKKSSLAFFILFIVNDLWIATMGFFDYLKTGKFSNYQIIIVVIIVYALTYGKNDFRKLDAFIQKKVAGWKGNPIPEVNIPKRLSGKEHAKNERKQFFFHFLTYVVVHAIFIIIFGLSNQLHDIQNIGSSLSQWFEEIHPQLPTNNMAVNNLSRIWTLILAIDGAISLSYTFFPRSEESKSTAS</sequence>
<evidence type="ECO:0008006" key="4">
    <source>
        <dbReference type="Google" id="ProtNLM"/>
    </source>
</evidence>
<feature type="transmembrane region" description="Helical" evidence="1">
    <location>
        <begin position="40"/>
        <end position="61"/>
    </location>
</feature>
<comment type="caution">
    <text evidence="2">The sequence shown here is derived from an EMBL/GenBank/DDBJ whole genome shotgun (WGS) entry which is preliminary data.</text>
</comment>
<name>A0A073K492_9BACI</name>
<organism evidence="2 3">
    <name type="scientific">Bacillus manliponensis</name>
    <dbReference type="NCBI Taxonomy" id="574376"/>
    <lineage>
        <taxon>Bacteria</taxon>
        <taxon>Bacillati</taxon>
        <taxon>Bacillota</taxon>
        <taxon>Bacilli</taxon>
        <taxon>Bacillales</taxon>
        <taxon>Bacillaceae</taxon>
        <taxon>Bacillus</taxon>
        <taxon>Bacillus cereus group</taxon>
    </lineage>
</organism>
<evidence type="ECO:0000256" key="1">
    <source>
        <dbReference type="SAM" id="Phobius"/>
    </source>
</evidence>
<feature type="transmembrane region" description="Helical" evidence="1">
    <location>
        <begin position="130"/>
        <end position="150"/>
    </location>
</feature>
<gene>
    <name evidence="2" type="ORF">BAMA_00665</name>
</gene>
<dbReference type="EMBL" id="JOTN01000001">
    <property type="protein sequence ID" value="KEK21315.1"/>
    <property type="molecule type" value="Genomic_DNA"/>
</dbReference>
<dbReference type="STRING" id="574376.BAMA_00665"/>
<proteinExistence type="predicted"/>
<evidence type="ECO:0000313" key="3">
    <source>
        <dbReference type="Proteomes" id="UP000027822"/>
    </source>
</evidence>
<feature type="transmembrane region" description="Helical" evidence="1">
    <location>
        <begin position="12"/>
        <end position="33"/>
    </location>
</feature>
<dbReference type="Proteomes" id="UP000027822">
    <property type="component" value="Unassembled WGS sequence"/>
</dbReference>
<protein>
    <recommendedName>
        <fullName evidence="4">Integral membrane protein</fullName>
    </recommendedName>
</protein>
<keyword evidence="1" id="KW-0812">Transmembrane</keyword>
<reference evidence="2 3" key="1">
    <citation type="submission" date="2014-06" db="EMBL/GenBank/DDBJ databases">
        <title>Draft genome sequence of Bacillus manliponensis JCM 15802 (MCCC 1A00708).</title>
        <authorList>
            <person name="Lai Q."/>
            <person name="Liu Y."/>
            <person name="Shao Z."/>
        </authorList>
    </citation>
    <scope>NUCLEOTIDE SEQUENCE [LARGE SCALE GENOMIC DNA]</scope>
    <source>
        <strain evidence="2 3">JCM 15802</strain>
    </source>
</reference>
<keyword evidence="1" id="KW-1133">Transmembrane helix</keyword>
<accession>A0A073K492</accession>
<dbReference type="RefSeq" id="WP_034635032.1">
    <property type="nucleotide sequence ID" value="NZ_CBCSJC010000002.1"/>
</dbReference>
<dbReference type="eggNOG" id="ENOG502ZBH9">
    <property type="taxonomic scope" value="Bacteria"/>
</dbReference>